<dbReference type="EMBL" id="JAPWHE010000001">
    <property type="protein sequence ID" value="MCZ4329116.1"/>
    <property type="molecule type" value="Genomic_DNA"/>
</dbReference>
<dbReference type="PANTHER" id="PTHR11895">
    <property type="entry name" value="TRANSAMIDASE"/>
    <property type="match status" value="1"/>
</dbReference>
<dbReference type="PANTHER" id="PTHR11895:SF176">
    <property type="entry name" value="AMIDASE AMID-RELATED"/>
    <property type="match status" value="1"/>
</dbReference>
<dbReference type="PROSITE" id="PS00571">
    <property type="entry name" value="AMIDASES"/>
    <property type="match status" value="1"/>
</dbReference>
<dbReference type="Pfam" id="PF01425">
    <property type="entry name" value="Amidase"/>
    <property type="match status" value="1"/>
</dbReference>
<dbReference type="Gene3D" id="3.90.1300.10">
    <property type="entry name" value="Amidase signature (AS) domain"/>
    <property type="match status" value="1"/>
</dbReference>
<dbReference type="InterPro" id="IPR020556">
    <property type="entry name" value="Amidase_CS"/>
</dbReference>
<reference evidence="2" key="1">
    <citation type="submission" date="2022-12" db="EMBL/GenBank/DDBJ databases">
        <title>Bacterial isolates from different developmental stages of Nematostella vectensis.</title>
        <authorList>
            <person name="Fraune S."/>
        </authorList>
    </citation>
    <scope>NUCLEOTIDE SEQUENCE</scope>
    <source>
        <strain evidence="2">G21619-S1</strain>
    </source>
</reference>
<evidence type="ECO:0000313" key="2">
    <source>
        <dbReference type="EMBL" id="MCZ4329116.1"/>
    </source>
</evidence>
<evidence type="ECO:0000313" key="3">
    <source>
        <dbReference type="Proteomes" id="UP001068379"/>
    </source>
</evidence>
<evidence type="ECO:0000259" key="1">
    <source>
        <dbReference type="Pfam" id="PF01425"/>
    </source>
</evidence>
<organism evidence="2 3">
    <name type="scientific">Castellaniella denitrificans</name>
    <dbReference type="NCBI Taxonomy" id="56119"/>
    <lineage>
        <taxon>Bacteria</taxon>
        <taxon>Pseudomonadati</taxon>
        <taxon>Pseudomonadota</taxon>
        <taxon>Betaproteobacteria</taxon>
        <taxon>Burkholderiales</taxon>
        <taxon>Alcaligenaceae</taxon>
        <taxon>Castellaniella</taxon>
    </lineage>
</organism>
<dbReference type="Proteomes" id="UP001068379">
    <property type="component" value="Unassembled WGS sequence"/>
</dbReference>
<dbReference type="SUPFAM" id="SSF75304">
    <property type="entry name" value="Amidase signature (AS) enzymes"/>
    <property type="match status" value="1"/>
</dbReference>
<feature type="domain" description="Amidase" evidence="1">
    <location>
        <begin position="34"/>
        <end position="441"/>
    </location>
</feature>
<gene>
    <name evidence="2" type="ORF">O4H32_03970</name>
</gene>
<keyword evidence="3" id="KW-1185">Reference proteome</keyword>
<dbReference type="InterPro" id="IPR023631">
    <property type="entry name" value="Amidase_dom"/>
</dbReference>
<accession>A0ABT4M1E8</accession>
<dbReference type="InterPro" id="IPR000120">
    <property type="entry name" value="Amidase"/>
</dbReference>
<sequence length="465" mass="49412">MDLTHLSLEQLSNGLRRGDWSAADLARHCEENHHRHEPVLQAYKTWNGEGAIATADLADRLLTRGIDLGPLMGLPVSVKDLYAVRGLPTFAGSVEPLGPDWERPGPLMGGLERQLAPVMGKTHTVEFAFGGIGVNAHWGTPRNPWKTDEHRIPGGSSSGAGVSLAQGSAVLALGTDTAGSVRIPASVTGQAGLKPTHGRWPQEGIVPLSPSLDTPGILARSVEDLAFGFRAIEQSLGRTSAPIAVPAAMSCLRLGRADAFFLDDADPAVVEVYDRVMTQLAALGASVRGVELPGCTEAYAIFRQGGLAAPEFCAFLKAELPDRMDRLDPVVRLRVEGAESLSSVDYLLRVRTLREAARRASTAFGMADVLAMPTVAITPPRLDAIQDPEAYRRANMLVLRNTSMANLLGLCALTLPIGLDAQGMPVGLQLMAPPGAEERLLAAALLIESHLGKPVDVLGSPRFPQ</sequence>
<proteinExistence type="predicted"/>
<name>A0ABT4M1E8_9BURK</name>
<comment type="caution">
    <text evidence="2">The sequence shown here is derived from an EMBL/GenBank/DDBJ whole genome shotgun (WGS) entry which is preliminary data.</text>
</comment>
<dbReference type="InterPro" id="IPR036928">
    <property type="entry name" value="AS_sf"/>
</dbReference>
<protein>
    <submittedName>
        <fullName evidence="2">Amidase</fullName>
    </submittedName>
</protein>
<dbReference type="RefSeq" id="WP_269356873.1">
    <property type="nucleotide sequence ID" value="NZ_JAPWHE010000001.1"/>
</dbReference>